<dbReference type="GeneID" id="7202760"/>
<feature type="transmembrane region" description="Helical" evidence="1">
    <location>
        <begin position="229"/>
        <end position="251"/>
    </location>
</feature>
<dbReference type="InParanoid" id="B7G405"/>
<dbReference type="PaxDb" id="2850-Phatr37774"/>
<organism evidence="2 3">
    <name type="scientific">Phaeodactylum tricornutum (strain CCAP 1055/1)</name>
    <dbReference type="NCBI Taxonomy" id="556484"/>
    <lineage>
        <taxon>Eukaryota</taxon>
        <taxon>Sar</taxon>
        <taxon>Stramenopiles</taxon>
        <taxon>Ochrophyta</taxon>
        <taxon>Bacillariophyta</taxon>
        <taxon>Bacillariophyceae</taxon>
        <taxon>Bacillariophycidae</taxon>
        <taxon>Naviculales</taxon>
        <taxon>Phaeodactylaceae</taxon>
        <taxon>Phaeodactylum</taxon>
    </lineage>
</organism>
<evidence type="ECO:0008006" key="4">
    <source>
        <dbReference type="Google" id="ProtNLM"/>
    </source>
</evidence>
<accession>B7G405</accession>
<dbReference type="Proteomes" id="UP000000759">
    <property type="component" value="Chromosome 14"/>
</dbReference>
<reference evidence="3" key="2">
    <citation type="submission" date="2008-08" db="EMBL/GenBank/DDBJ databases">
        <authorList>
            <consortium name="Diatom Consortium"/>
            <person name="Grigoriev I."/>
            <person name="Grimwood J."/>
            <person name="Kuo A."/>
            <person name="Otillar R.P."/>
            <person name="Salamov A."/>
            <person name="Detter J.C."/>
            <person name="Lindquist E."/>
            <person name="Shapiro H."/>
            <person name="Lucas S."/>
            <person name="Glavina del Rio T."/>
            <person name="Pitluck S."/>
            <person name="Rokhsar D."/>
            <person name="Bowler C."/>
        </authorList>
    </citation>
    <scope>GENOME REANNOTATION</scope>
    <source>
        <strain evidence="3">CCAP 1055/1</strain>
    </source>
</reference>
<name>B7G405_PHATC</name>
<evidence type="ECO:0000313" key="3">
    <source>
        <dbReference type="Proteomes" id="UP000000759"/>
    </source>
</evidence>
<protein>
    <recommendedName>
        <fullName evidence="4">Transmembrane protein</fullName>
    </recommendedName>
</protein>
<keyword evidence="1" id="KW-0812">Transmembrane</keyword>
<gene>
    <name evidence="2" type="ORF">PHATRDRAFT_37774</name>
</gene>
<evidence type="ECO:0000256" key="1">
    <source>
        <dbReference type="SAM" id="Phobius"/>
    </source>
</evidence>
<dbReference type="KEGG" id="pti:PHATRDRAFT_37774"/>
<keyword evidence="3" id="KW-1185">Reference proteome</keyword>
<reference evidence="2 3" key="1">
    <citation type="journal article" date="2008" name="Nature">
        <title>The Phaeodactylum genome reveals the evolutionary history of diatom genomes.</title>
        <authorList>
            <person name="Bowler C."/>
            <person name="Allen A.E."/>
            <person name="Badger J.H."/>
            <person name="Grimwood J."/>
            <person name="Jabbari K."/>
            <person name="Kuo A."/>
            <person name="Maheswari U."/>
            <person name="Martens C."/>
            <person name="Maumus F."/>
            <person name="Otillar R.P."/>
            <person name="Rayko E."/>
            <person name="Salamov A."/>
            <person name="Vandepoele K."/>
            <person name="Beszteri B."/>
            <person name="Gruber A."/>
            <person name="Heijde M."/>
            <person name="Katinka M."/>
            <person name="Mock T."/>
            <person name="Valentin K."/>
            <person name="Verret F."/>
            <person name="Berges J.A."/>
            <person name="Brownlee C."/>
            <person name="Cadoret J.P."/>
            <person name="Chiovitti A."/>
            <person name="Choi C.J."/>
            <person name="Coesel S."/>
            <person name="De Martino A."/>
            <person name="Detter J.C."/>
            <person name="Durkin C."/>
            <person name="Falciatore A."/>
            <person name="Fournet J."/>
            <person name="Haruta M."/>
            <person name="Huysman M.J."/>
            <person name="Jenkins B.D."/>
            <person name="Jiroutova K."/>
            <person name="Jorgensen R.E."/>
            <person name="Joubert Y."/>
            <person name="Kaplan A."/>
            <person name="Kroger N."/>
            <person name="Kroth P.G."/>
            <person name="La Roche J."/>
            <person name="Lindquist E."/>
            <person name="Lommer M."/>
            <person name="Martin-Jezequel V."/>
            <person name="Lopez P.J."/>
            <person name="Lucas S."/>
            <person name="Mangogna M."/>
            <person name="McGinnis K."/>
            <person name="Medlin L.K."/>
            <person name="Montsant A."/>
            <person name="Oudot-Le Secq M.P."/>
            <person name="Napoli C."/>
            <person name="Obornik M."/>
            <person name="Parker M.S."/>
            <person name="Petit J.L."/>
            <person name="Porcel B.M."/>
            <person name="Poulsen N."/>
            <person name="Robison M."/>
            <person name="Rychlewski L."/>
            <person name="Rynearson T.A."/>
            <person name="Schmutz J."/>
            <person name="Shapiro H."/>
            <person name="Siaut M."/>
            <person name="Stanley M."/>
            <person name="Sussman M.R."/>
            <person name="Taylor A.R."/>
            <person name="Vardi A."/>
            <person name="von Dassow P."/>
            <person name="Vyverman W."/>
            <person name="Willis A."/>
            <person name="Wyrwicz L.S."/>
            <person name="Rokhsar D.S."/>
            <person name="Weissenbach J."/>
            <person name="Armbrust E.V."/>
            <person name="Green B.R."/>
            <person name="Van de Peer Y."/>
            <person name="Grigoriev I.V."/>
        </authorList>
    </citation>
    <scope>NUCLEOTIDE SEQUENCE [LARGE SCALE GENOMIC DNA]</scope>
    <source>
        <strain evidence="2 3">CCAP 1055/1</strain>
    </source>
</reference>
<feature type="transmembrane region" description="Helical" evidence="1">
    <location>
        <begin position="82"/>
        <end position="104"/>
    </location>
</feature>
<keyword evidence="1" id="KW-1133">Transmembrane helix</keyword>
<evidence type="ECO:0000313" key="2">
    <source>
        <dbReference type="EMBL" id="EEC46370.1"/>
    </source>
</evidence>
<sequence length="284" mass="30810">MSNTSSNKVCDDVRSGKPVYVAIPLRIASSACHSPYWADTGHRKHNDSQKLSLSLPDSNDLCPVTTNSVSSNTARAAANSSAAVSIVAFLAGAIVGVLFSVGGFECLQRLQDRFLFFVLPEGTFVTRLSIFAFALAWSIVTSVTAYAVFSALFHRLQWISKHDSTHLTTVTVSQQYEEEECDEAHDQTRSSTSSSSSPMDLHRTEYGFAIGVFLGFSAACAVSDISYGLSWICISGTVITALAWALLMAWCGRLGLPTYPSQPSEHNAQQRHLRKGTILPTVFV</sequence>
<dbReference type="RefSeq" id="XP_002181830.1">
    <property type="nucleotide sequence ID" value="XM_002181794.1"/>
</dbReference>
<dbReference type="EMBL" id="CM000616">
    <property type="protein sequence ID" value="EEC46370.1"/>
    <property type="molecule type" value="Genomic_DNA"/>
</dbReference>
<proteinExistence type="predicted"/>
<feature type="transmembrane region" description="Helical" evidence="1">
    <location>
        <begin position="124"/>
        <end position="153"/>
    </location>
</feature>
<dbReference type="AlphaFoldDB" id="B7G405"/>
<keyword evidence="1" id="KW-0472">Membrane</keyword>
<dbReference type="HOGENOM" id="CLU_981633_0_0_1"/>